<dbReference type="GO" id="GO:0003677">
    <property type="term" value="F:DNA binding"/>
    <property type="evidence" value="ECO:0007669"/>
    <property type="project" value="UniProtKB-KW"/>
</dbReference>
<keyword evidence="3" id="KW-0238">DNA-binding</keyword>
<feature type="domain" description="Transposase IS4-like" evidence="6">
    <location>
        <begin position="124"/>
        <end position="334"/>
    </location>
</feature>
<dbReference type="NCBIfam" id="NF033592">
    <property type="entry name" value="transpos_IS4_1"/>
    <property type="match status" value="1"/>
</dbReference>
<protein>
    <submittedName>
        <fullName evidence="12">IS4 family transposase</fullName>
    </submittedName>
</protein>
<dbReference type="EMBL" id="VZBT01000073">
    <property type="protein sequence ID" value="MQO04378.1"/>
    <property type="molecule type" value="Genomic_DNA"/>
</dbReference>
<dbReference type="Pfam" id="PF01609">
    <property type="entry name" value="DDE_Tnp_1"/>
    <property type="match status" value="1"/>
</dbReference>
<sequence>MNKGKTIFSQIMSLIPERDFKTCVDRYKGNYRARNFSCKDQFLVMSYAQLTGRDSLRDIENCLTALSSKLYHCGISYAVPRNTLAKANEKRDWHIYKDFADVLLKKVRPLYVKDKFRLDLDNMVYAFDSSTISLCLKLCPWAKYRKNKGGIKMHTLVDLRGNLPVSVYLTSASVNDVKALDDLYIEPSAIYLMDRGYVDFNRLFKLITKKNAFFVTRAKDNMLFEVVSEAEVDKSTGIISDERIKLTGLHTAKWYPEELRMVTYEDYATSKVYRFLTNNMEYEALTISELYRERWNVELYFKWIKQHLHIKSFYGTSENAIYLQIWIAICTYLLLAYAKKVMHIDQSLHTISKNVGLFLTDKTPLNELFNKAVPTEETEDWLYPSLFRPDDF</sequence>
<dbReference type="InterPro" id="IPR002559">
    <property type="entry name" value="Transposase_11"/>
</dbReference>
<feature type="domain" description="DUF4372" evidence="7">
    <location>
        <begin position="4"/>
        <end position="75"/>
    </location>
</feature>
<dbReference type="EMBL" id="QSAG01000010">
    <property type="protein sequence ID" value="RGW42977.1"/>
    <property type="molecule type" value="Genomic_DNA"/>
</dbReference>
<evidence type="ECO:0000313" key="14">
    <source>
        <dbReference type="Proteomes" id="UP000284548"/>
    </source>
</evidence>
<evidence type="ECO:0000259" key="6">
    <source>
        <dbReference type="Pfam" id="PF01609"/>
    </source>
</evidence>
<proteinExistence type="inferred from homology"/>
<evidence type="ECO:0000313" key="10">
    <source>
        <dbReference type="EMBL" id="MQO04378.1"/>
    </source>
</evidence>
<dbReference type="SUPFAM" id="SSF53098">
    <property type="entry name" value="Ribonuclease H-like"/>
    <property type="match status" value="1"/>
</dbReference>
<keyword evidence="5" id="KW-1133">Transmembrane helix</keyword>
<dbReference type="GO" id="GO:0004803">
    <property type="term" value="F:transposase activity"/>
    <property type="evidence" value="ECO:0007669"/>
    <property type="project" value="InterPro"/>
</dbReference>
<name>A0A3R6EF74_9BACT</name>
<keyword evidence="5" id="KW-0472">Membrane</keyword>
<evidence type="ECO:0000256" key="5">
    <source>
        <dbReference type="SAM" id="Phobius"/>
    </source>
</evidence>
<comment type="caution">
    <text evidence="12">The sequence shown here is derived from an EMBL/GenBank/DDBJ whole genome shotgun (WGS) entry which is preliminary data.</text>
</comment>
<accession>A0A3R6EF74</accession>
<dbReference type="PANTHER" id="PTHR33258:SF1">
    <property type="entry name" value="TRANSPOSASE INSL FOR INSERTION SEQUENCE ELEMENT IS186A-RELATED"/>
    <property type="match status" value="1"/>
</dbReference>
<evidence type="ECO:0000256" key="3">
    <source>
        <dbReference type="ARBA" id="ARBA00023125"/>
    </source>
</evidence>
<dbReference type="Proteomes" id="UP000390763">
    <property type="component" value="Unassembled WGS sequence"/>
</dbReference>
<dbReference type="Pfam" id="PF14294">
    <property type="entry name" value="DUF4372"/>
    <property type="match status" value="1"/>
</dbReference>
<feature type="transmembrane region" description="Helical" evidence="5">
    <location>
        <begin position="320"/>
        <end position="338"/>
    </location>
</feature>
<dbReference type="InterPro" id="IPR012337">
    <property type="entry name" value="RNaseH-like_sf"/>
</dbReference>
<dbReference type="EMBL" id="JAPDVD010000003">
    <property type="protein sequence ID" value="MCW4138990.1"/>
    <property type="molecule type" value="Genomic_DNA"/>
</dbReference>
<dbReference type="Proteomes" id="UP000284548">
    <property type="component" value="Unassembled WGS sequence"/>
</dbReference>
<evidence type="ECO:0000256" key="2">
    <source>
        <dbReference type="ARBA" id="ARBA00022578"/>
    </source>
</evidence>
<dbReference type="EMBL" id="VZCB01000009">
    <property type="protein sequence ID" value="MQN79548.1"/>
    <property type="molecule type" value="Genomic_DNA"/>
</dbReference>
<reference evidence="8" key="3">
    <citation type="submission" date="2022-11" db="EMBL/GenBank/DDBJ databases">
        <title>Genomic repertoires linked with pathogenic potency of arthritogenic Prevotella copri isolated from the gut of rheumatoid arthritis patients.</title>
        <authorList>
            <person name="Nii T."/>
            <person name="Maeda Y."/>
            <person name="Motooka D."/>
            <person name="Naito M."/>
            <person name="Matsumoto Y."/>
            <person name="Ogawa T."/>
            <person name="Oguro-Igashira E."/>
            <person name="Kishikawa T."/>
            <person name="Yamashita M."/>
            <person name="Koizumi S."/>
            <person name="Kurakawa T."/>
            <person name="Okumura R."/>
            <person name="Kayama H."/>
            <person name="Murakami M."/>
            <person name="Sakaguchi T."/>
            <person name="Das B."/>
            <person name="Nakamura S."/>
            <person name="Okada Y."/>
            <person name="Kumanogoh A."/>
            <person name="Takeda K."/>
        </authorList>
    </citation>
    <scope>NUCLEOTIDE SEQUENCE</scope>
    <source>
        <strain evidence="8">H105_2-2</strain>
    </source>
</reference>
<evidence type="ECO:0000313" key="9">
    <source>
        <dbReference type="EMBL" id="MQN79548.1"/>
    </source>
</evidence>
<dbReference type="Proteomes" id="UP001208620">
    <property type="component" value="Unassembled WGS sequence"/>
</dbReference>
<evidence type="ECO:0000313" key="15">
    <source>
        <dbReference type="Proteomes" id="UP000390763"/>
    </source>
</evidence>
<dbReference type="AlphaFoldDB" id="A0A3R6EF74"/>
<dbReference type="OrthoDB" id="7327264at2"/>
<dbReference type="Proteomes" id="UP000480425">
    <property type="component" value="Unassembled WGS sequence"/>
</dbReference>
<evidence type="ECO:0000313" key="16">
    <source>
        <dbReference type="Proteomes" id="UP000480425"/>
    </source>
</evidence>
<organism evidence="12 14">
    <name type="scientific">Segatella copri</name>
    <dbReference type="NCBI Taxonomy" id="165179"/>
    <lineage>
        <taxon>Bacteria</taxon>
        <taxon>Pseudomonadati</taxon>
        <taxon>Bacteroidota</taxon>
        <taxon>Bacteroidia</taxon>
        <taxon>Bacteroidales</taxon>
        <taxon>Prevotellaceae</taxon>
        <taxon>Segatella</taxon>
    </lineage>
</organism>
<keyword evidence="5" id="KW-0812">Transmembrane</keyword>
<keyword evidence="4" id="KW-0233">DNA recombination</keyword>
<dbReference type="Proteomes" id="UP000283785">
    <property type="component" value="Unassembled WGS sequence"/>
</dbReference>
<reference evidence="13 14" key="1">
    <citation type="submission" date="2018-08" db="EMBL/GenBank/DDBJ databases">
        <title>A genome reference for cultivated species of the human gut microbiota.</title>
        <authorList>
            <person name="Zou Y."/>
            <person name="Xue W."/>
            <person name="Luo G."/>
        </authorList>
    </citation>
    <scope>NUCLEOTIDE SEQUENCE [LARGE SCALE GENOMIC DNA]</scope>
    <source>
        <strain evidence="11 13">AF12-50</strain>
        <strain evidence="12 14">AM16-54</strain>
    </source>
</reference>
<evidence type="ECO:0000259" key="7">
    <source>
        <dbReference type="Pfam" id="PF14294"/>
    </source>
</evidence>
<keyword evidence="2" id="KW-0815">Transposition</keyword>
<evidence type="ECO:0000313" key="8">
    <source>
        <dbReference type="EMBL" id="MCW4138990.1"/>
    </source>
</evidence>
<dbReference type="PANTHER" id="PTHR33258">
    <property type="entry name" value="TRANSPOSASE INSL FOR INSERTION SEQUENCE ELEMENT IS186A-RELATED"/>
    <property type="match status" value="1"/>
</dbReference>
<dbReference type="InterPro" id="IPR047952">
    <property type="entry name" value="Transpos_IS4"/>
</dbReference>
<comment type="similarity">
    <text evidence="1">Belongs to the transposase 11 family.</text>
</comment>
<evidence type="ECO:0000256" key="4">
    <source>
        <dbReference type="ARBA" id="ARBA00023172"/>
    </source>
</evidence>
<evidence type="ECO:0000313" key="13">
    <source>
        <dbReference type="Proteomes" id="UP000283785"/>
    </source>
</evidence>
<dbReference type="RefSeq" id="WP_118064592.1">
    <property type="nucleotide sequence ID" value="NZ_CP152484.1"/>
</dbReference>
<evidence type="ECO:0000313" key="12">
    <source>
        <dbReference type="EMBL" id="RHH83637.1"/>
    </source>
</evidence>
<dbReference type="GO" id="GO:0006313">
    <property type="term" value="P:DNA transposition"/>
    <property type="evidence" value="ECO:0007669"/>
    <property type="project" value="InterPro"/>
</dbReference>
<dbReference type="EMBL" id="QRKB01000009">
    <property type="protein sequence ID" value="RHH83637.1"/>
    <property type="molecule type" value="Genomic_DNA"/>
</dbReference>
<evidence type="ECO:0000256" key="1">
    <source>
        <dbReference type="ARBA" id="ARBA00010075"/>
    </source>
</evidence>
<dbReference type="InterPro" id="IPR025399">
    <property type="entry name" value="DUF4372"/>
</dbReference>
<reference evidence="15 16" key="2">
    <citation type="submission" date="2019-09" db="EMBL/GenBank/DDBJ databases">
        <title>Distinct polysaccharide growth profiles of human intestinal Prevotella copri isolates.</title>
        <authorList>
            <person name="Fehlner-Peach H."/>
            <person name="Magnabosco C."/>
            <person name="Raghavan V."/>
            <person name="Scher J.U."/>
            <person name="Tett A."/>
            <person name="Cox L.M."/>
            <person name="Gottsegen C."/>
            <person name="Watters A."/>
            <person name="Wiltshire- Gordon J.D."/>
            <person name="Segata N."/>
            <person name="Bonneau R."/>
            <person name="Littman D.R."/>
        </authorList>
    </citation>
    <scope>NUCLEOTIDE SEQUENCE [LARGE SCALE GENOMIC DNA]</scope>
    <source>
        <strain evidence="9">IA622</strain>
        <strain evidence="16">iA622</strain>
        <strain evidence="10">IAK279</strain>
        <strain evidence="15">iAK279</strain>
    </source>
</reference>
<evidence type="ECO:0000313" key="11">
    <source>
        <dbReference type="EMBL" id="RGW42977.1"/>
    </source>
</evidence>
<gene>
    <name evidence="12" type="ORF">DW192_05330</name>
    <name evidence="11" type="ORF">DWV76_06990</name>
    <name evidence="10" type="ORF">F7D62_09720</name>
    <name evidence="9" type="ORF">F7D73_00930</name>
    <name evidence="8" type="ORF">ONT01_14710</name>
</gene>